<evidence type="ECO:0000256" key="6">
    <source>
        <dbReference type="ARBA" id="ARBA00023033"/>
    </source>
</evidence>
<dbReference type="SUPFAM" id="SSF48264">
    <property type="entry name" value="Cytochrome P450"/>
    <property type="match status" value="1"/>
</dbReference>
<dbReference type="GO" id="GO:0016705">
    <property type="term" value="F:oxidoreductase activity, acting on paired donors, with incorporation or reduction of molecular oxygen"/>
    <property type="evidence" value="ECO:0007669"/>
    <property type="project" value="InterPro"/>
</dbReference>
<keyword evidence="4" id="KW-0560">Oxidoreductase</keyword>
<dbReference type="Pfam" id="PF00067">
    <property type="entry name" value="p450"/>
    <property type="match status" value="1"/>
</dbReference>
<dbReference type="PRINTS" id="PR00463">
    <property type="entry name" value="EP450I"/>
</dbReference>
<dbReference type="Gene3D" id="1.10.630.10">
    <property type="entry name" value="Cytochrome P450"/>
    <property type="match status" value="1"/>
</dbReference>
<dbReference type="GO" id="GO:0008395">
    <property type="term" value="F:steroid hydroxylase activity"/>
    <property type="evidence" value="ECO:0007669"/>
    <property type="project" value="TreeGrafter"/>
</dbReference>
<evidence type="ECO:0000256" key="4">
    <source>
        <dbReference type="ARBA" id="ARBA00023002"/>
    </source>
</evidence>
<feature type="non-terminal residue" evidence="8">
    <location>
        <position position="308"/>
    </location>
</feature>
<reference evidence="8 9" key="1">
    <citation type="submission" date="2013-11" db="EMBL/GenBank/DDBJ databases">
        <title>Genome sequencing of Stegodyphus mimosarum.</title>
        <authorList>
            <person name="Bechsgaard J."/>
        </authorList>
    </citation>
    <scope>NUCLEOTIDE SEQUENCE [LARGE SCALE GENOMIC DNA]</scope>
</reference>
<dbReference type="AlphaFoldDB" id="A0A087T4W2"/>
<dbReference type="InterPro" id="IPR002401">
    <property type="entry name" value="Cyt_P450_E_grp-I"/>
</dbReference>
<dbReference type="GO" id="GO:0005506">
    <property type="term" value="F:iron ion binding"/>
    <property type="evidence" value="ECO:0007669"/>
    <property type="project" value="InterPro"/>
</dbReference>
<keyword evidence="9" id="KW-1185">Reference proteome</keyword>
<evidence type="ECO:0000256" key="2">
    <source>
        <dbReference type="ARBA" id="ARBA00022617"/>
    </source>
</evidence>
<sequence>MMYPIISQAVDELVEAVEKKYEEGKPFNIYKLYQNLTLDVIARTSLGVHTNAQKDENEPYLRHSKAAFSLEMGYFLLFAFSFPEISGFFSFLRRLLLRVRNKGQDPRRQLLQNTTEVILSRKADAKKERKDLLQLMINAQASKENIRDSLLTAGENDEQVQNDDLTQKDQKNMRKMTDEEIAHNAVIFLLAGYESTSAAVAFITHLLVHHPEVQDKVREEINQYLNSDKDTLSYEIVQKLQYLDAVICEGLRLYPPVFNFVTRAPLEDVQYDSIRIPKNLCVQVPIYALHYDPTYWSTPEEFDPERKQ</sequence>
<feature type="transmembrane region" description="Helical" evidence="7">
    <location>
        <begin position="181"/>
        <end position="208"/>
    </location>
</feature>
<dbReference type="OrthoDB" id="6410329at2759"/>
<dbReference type="InterPro" id="IPR050705">
    <property type="entry name" value="Cytochrome_P450_3A"/>
</dbReference>
<keyword evidence="2" id="KW-0349">Heme</keyword>
<evidence type="ECO:0000256" key="3">
    <source>
        <dbReference type="ARBA" id="ARBA00022723"/>
    </source>
</evidence>
<organism evidence="8 9">
    <name type="scientific">Stegodyphus mimosarum</name>
    <name type="common">African social velvet spider</name>
    <dbReference type="NCBI Taxonomy" id="407821"/>
    <lineage>
        <taxon>Eukaryota</taxon>
        <taxon>Metazoa</taxon>
        <taxon>Ecdysozoa</taxon>
        <taxon>Arthropoda</taxon>
        <taxon>Chelicerata</taxon>
        <taxon>Arachnida</taxon>
        <taxon>Araneae</taxon>
        <taxon>Araneomorphae</taxon>
        <taxon>Entelegynae</taxon>
        <taxon>Eresoidea</taxon>
        <taxon>Eresidae</taxon>
        <taxon>Stegodyphus</taxon>
    </lineage>
</organism>
<evidence type="ECO:0000313" key="9">
    <source>
        <dbReference type="Proteomes" id="UP000054359"/>
    </source>
</evidence>
<evidence type="ECO:0000256" key="1">
    <source>
        <dbReference type="ARBA" id="ARBA00010617"/>
    </source>
</evidence>
<evidence type="ECO:0000256" key="5">
    <source>
        <dbReference type="ARBA" id="ARBA00023004"/>
    </source>
</evidence>
<accession>A0A087T4W2</accession>
<dbReference type="GO" id="GO:0020037">
    <property type="term" value="F:heme binding"/>
    <property type="evidence" value="ECO:0007669"/>
    <property type="project" value="InterPro"/>
</dbReference>
<dbReference type="STRING" id="407821.A0A087T4W2"/>
<feature type="transmembrane region" description="Helical" evidence="7">
    <location>
        <begin position="72"/>
        <end position="92"/>
    </location>
</feature>
<keyword evidence="7" id="KW-0472">Membrane</keyword>
<keyword evidence="5" id="KW-0408">Iron</keyword>
<gene>
    <name evidence="8" type="ORF">X975_19269</name>
</gene>
<dbReference type="InterPro" id="IPR036396">
    <property type="entry name" value="Cyt_P450_sf"/>
</dbReference>
<dbReference type="OMA" id="FFESHTT"/>
<keyword evidence="3" id="KW-0479">Metal-binding</keyword>
<dbReference type="PANTHER" id="PTHR24302:SF15">
    <property type="entry name" value="FATTY-ACID PEROXYGENASE"/>
    <property type="match status" value="1"/>
</dbReference>
<dbReference type="Proteomes" id="UP000054359">
    <property type="component" value="Unassembled WGS sequence"/>
</dbReference>
<dbReference type="PANTHER" id="PTHR24302">
    <property type="entry name" value="CYTOCHROME P450 FAMILY 3"/>
    <property type="match status" value="1"/>
</dbReference>
<dbReference type="EMBL" id="KK113415">
    <property type="protein sequence ID" value="KFM60151.1"/>
    <property type="molecule type" value="Genomic_DNA"/>
</dbReference>
<evidence type="ECO:0000313" key="8">
    <source>
        <dbReference type="EMBL" id="KFM60151.1"/>
    </source>
</evidence>
<protein>
    <submittedName>
        <fullName evidence="8">Cytochrome P450 3A21</fullName>
    </submittedName>
</protein>
<dbReference type="InterPro" id="IPR001128">
    <property type="entry name" value="Cyt_P450"/>
</dbReference>
<keyword evidence="7" id="KW-1133">Transmembrane helix</keyword>
<evidence type="ECO:0000256" key="7">
    <source>
        <dbReference type="SAM" id="Phobius"/>
    </source>
</evidence>
<name>A0A087T4W2_STEMI</name>
<proteinExistence type="inferred from homology"/>
<comment type="similarity">
    <text evidence="1">Belongs to the cytochrome P450 family.</text>
</comment>
<keyword evidence="7" id="KW-0812">Transmembrane</keyword>
<keyword evidence="6" id="KW-0503">Monooxygenase</keyword>